<dbReference type="InterPro" id="IPR000719">
    <property type="entry name" value="Prot_kinase_dom"/>
</dbReference>
<keyword evidence="1" id="KW-0547">Nucleotide-binding</keyword>
<keyword evidence="5" id="KW-1185">Reference proteome</keyword>
<dbReference type="InterPro" id="IPR011009">
    <property type="entry name" value="Kinase-like_dom_sf"/>
</dbReference>
<dbReference type="PANTHER" id="PTHR44329:SF214">
    <property type="entry name" value="PROTEIN KINASE DOMAIN-CONTAINING PROTEIN"/>
    <property type="match status" value="1"/>
</dbReference>
<evidence type="ECO:0000313" key="5">
    <source>
        <dbReference type="Proteomes" id="UP000075714"/>
    </source>
</evidence>
<dbReference type="Gene3D" id="1.10.510.10">
    <property type="entry name" value="Transferase(Phosphotransferase) domain 1"/>
    <property type="match status" value="1"/>
</dbReference>
<keyword evidence="1" id="KW-0067">ATP-binding</keyword>
<dbReference type="AlphaFoldDB" id="A0A150H2T4"/>
<feature type="domain" description="Protein kinase" evidence="3">
    <location>
        <begin position="622"/>
        <end position="978"/>
    </location>
</feature>
<evidence type="ECO:0000259" key="3">
    <source>
        <dbReference type="PROSITE" id="PS50011"/>
    </source>
</evidence>
<dbReference type="PANTHER" id="PTHR44329">
    <property type="entry name" value="SERINE/THREONINE-PROTEIN KINASE TNNI3K-RELATED"/>
    <property type="match status" value="1"/>
</dbReference>
<dbReference type="CDD" id="cd14014">
    <property type="entry name" value="STKc_PknB_like"/>
    <property type="match status" value="1"/>
</dbReference>
<dbReference type="InterPro" id="IPR051681">
    <property type="entry name" value="Ser/Thr_Kinases-Pseudokinases"/>
</dbReference>
<dbReference type="Proteomes" id="UP000075714">
    <property type="component" value="Unassembled WGS sequence"/>
</dbReference>
<dbReference type="GO" id="GO:0004674">
    <property type="term" value="F:protein serine/threonine kinase activity"/>
    <property type="evidence" value="ECO:0007669"/>
    <property type="project" value="TreeGrafter"/>
</dbReference>
<dbReference type="PROSITE" id="PS50011">
    <property type="entry name" value="PROTEIN_KINASE_DOM"/>
    <property type="match status" value="1"/>
</dbReference>
<sequence>MQHVSLSLTLSRFGPSLGSRLVLQNLTLLLPREAPGALYSPLAHLIAAATAERDAEEPTPAVSVLLSDVTLLLPGDSELRTFTRRLCEPTSWRHRGAAQLRVLGGVVLYGNDTMQLAPPAPPAVLLRTNVTSRSGSAAPWACSATAVSGADELRATAAELLAVTGGTVLLSLTGNVTIDPELGDWGPGSFTIPRGTSLGLYGDPSPAKTIQLDFGGVDSAFRVASSATVLLVDLVLLGLPYPRNVLDPRELLAAWVHGVGYAILQVECDGDSAHAAVNSAGGGGDSTALPLRISLKNSAFSTQIELSSCTATSLEASGAVASPAAVAAAASWPLGATYETEAEALQLRLGGWYQMKNDAVQLDYCSGDYGWTLTVPTGWAYSEADPSWRRLEDSGANGTGIFTMMKREPTTAPLATDGPQEGVACTLRAAPAAQTRKRTFWDMRVGGSGGCSASRSPLLRLRNVTLVVPPAELALLRGLLETAGALTPELVPEDGKPGDLGHVDNSSQYGGGGDGRRLQADHVKSSPEAETVSVAGDIGPIINVEEVSDSGDNVPCPGDALLSYASSADVSWHSTTAISFRRLSFHGWEGRDVTVTSDFPPDAPTAIQDFRAELQSESDTTVRLLKVIGRGSYGCVHLGVWRNLPVAVKVLVVHDTQLGAEGRTRQRAVLEAAVGALLDHPNVVATYAYDVRPLGEQPGDNDGGEGESDPRVGGSGMVSRSSQPDVYQLRILQEFCSGGSLKELLGLRGTLGAGALAGGVQAHLALHLAFDVAAGLRHVHAAGIVHGDVSAGNVLLARRGSTNGGRLLEGDPNCVDASEAEWRSRLARTGAVPGVVAKVSDFGLSVRLAESATHASGLYQGTPVYTSPEVFLFGRVSRASDVYSFGVLLLELMHGMPVAALWEAAVPRVSLSPPAFADHGLGASPLLAVLRNSLNASGIISMSPVRALLEACLATDPAGRPTMEQAAESLVGCAEAWVHQAAADG</sequence>
<feature type="region of interest" description="Disordered" evidence="2">
    <location>
        <begin position="490"/>
        <end position="530"/>
    </location>
</feature>
<dbReference type="GO" id="GO:0005524">
    <property type="term" value="F:ATP binding"/>
    <property type="evidence" value="ECO:0007669"/>
    <property type="project" value="UniProtKB-UniRule"/>
</dbReference>
<protein>
    <recommendedName>
        <fullName evidence="3">Protein kinase domain-containing protein</fullName>
    </recommendedName>
</protein>
<evidence type="ECO:0000256" key="2">
    <source>
        <dbReference type="SAM" id="MobiDB-lite"/>
    </source>
</evidence>
<feature type="compositionally biased region" description="Basic and acidic residues" evidence="2">
    <location>
        <begin position="514"/>
        <end position="527"/>
    </location>
</feature>
<reference evidence="5" key="1">
    <citation type="journal article" date="2016" name="Nat. Commun.">
        <title>The Gonium pectorale genome demonstrates co-option of cell cycle regulation during the evolution of multicellularity.</title>
        <authorList>
            <person name="Hanschen E.R."/>
            <person name="Marriage T.N."/>
            <person name="Ferris P.J."/>
            <person name="Hamaji T."/>
            <person name="Toyoda A."/>
            <person name="Fujiyama A."/>
            <person name="Neme R."/>
            <person name="Noguchi H."/>
            <person name="Minakuchi Y."/>
            <person name="Suzuki M."/>
            <person name="Kawai-Toyooka H."/>
            <person name="Smith D.R."/>
            <person name="Sparks H."/>
            <person name="Anderson J."/>
            <person name="Bakaric R."/>
            <person name="Luria V."/>
            <person name="Karger A."/>
            <person name="Kirschner M.W."/>
            <person name="Durand P.M."/>
            <person name="Michod R.E."/>
            <person name="Nozaki H."/>
            <person name="Olson B.J."/>
        </authorList>
    </citation>
    <scope>NUCLEOTIDE SEQUENCE [LARGE SCALE GENOMIC DNA]</scope>
    <source>
        <strain evidence="5">NIES-2863</strain>
    </source>
</reference>
<gene>
    <name evidence="4" type="ORF">GPECTOR_1g435</name>
</gene>
<feature type="binding site" evidence="1">
    <location>
        <position position="649"/>
    </location>
    <ligand>
        <name>ATP</name>
        <dbReference type="ChEBI" id="CHEBI:30616"/>
    </ligand>
</feature>
<dbReference type="InterPro" id="IPR008266">
    <property type="entry name" value="Tyr_kinase_AS"/>
</dbReference>
<dbReference type="Gene3D" id="3.30.200.20">
    <property type="entry name" value="Phosphorylase Kinase, domain 1"/>
    <property type="match status" value="1"/>
</dbReference>
<feature type="region of interest" description="Disordered" evidence="2">
    <location>
        <begin position="694"/>
        <end position="721"/>
    </location>
</feature>
<evidence type="ECO:0000256" key="1">
    <source>
        <dbReference type="PROSITE-ProRule" id="PRU10141"/>
    </source>
</evidence>
<evidence type="ECO:0000313" key="4">
    <source>
        <dbReference type="EMBL" id="KXZ56486.1"/>
    </source>
</evidence>
<comment type="caution">
    <text evidence="4">The sequence shown here is derived from an EMBL/GenBank/DDBJ whole genome shotgun (WGS) entry which is preliminary data.</text>
</comment>
<proteinExistence type="predicted"/>
<dbReference type="PROSITE" id="PS00107">
    <property type="entry name" value="PROTEIN_KINASE_ATP"/>
    <property type="match status" value="1"/>
</dbReference>
<organism evidence="4 5">
    <name type="scientific">Gonium pectorale</name>
    <name type="common">Green alga</name>
    <dbReference type="NCBI Taxonomy" id="33097"/>
    <lineage>
        <taxon>Eukaryota</taxon>
        <taxon>Viridiplantae</taxon>
        <taxon>Chlorophyta</taxon>
        <taxon>core chlorophytes</taxon>
        <taxon>Chlorophyceae</taxon>
        <taxon>CS clade</taxon>
        <taxon>Chlamydomonadales</taxon>
        <taxon>Volvocaceae</taxon>
        <taxon>Gonium</taxon>
    </lineage>
</organism>
<dbReference type="Pfam" id="PF00069">
    <property type="entry name" value="Pkinase"/>
    <property type="match status" value="1"/>
</dbReference>
<dbReference type="EMBL" id="LSYV01000002">
    <property type="protein sequence ID" value="KXZ56486.1"/>
    <property type="molecule type" value="Genomic_DNA"/>
</dbReference>
<accession>A0A150H2T4</accession>
<dbReference type="PROSITE" id="PS00109">
    <property type="entry name" value="PROTEIN_KINASE_TYR"/>
    <property type="match status" value="1"/>
</dbReference>
<dbReference type="STRING" id="33097.A0A150H2T4"/>
<feature type="compositionally biased region" description="Basic and acidic residues" evidence="2">
    <location>
        <begin position="493"/>
        <end position="502"/>
    </location>
</feature>
<dbReference type="OrthoDB" id="548589at2759"/>
<name>A0A150H2T4_GONPE</name>
<dbReference type="SUPFAM" id="SSF56112">
    <property type="entry name" value="Protein kinase-like (PK-like)"/>
    <property type="match status" value="1"/>
</dbReference>
<dbReference type="InterPro" id="IPR017441">
    <property type="entry name" value="Protein_kinase_ATP_BS"/>
</dbReference>